<dbReference type="Pfam" id="PF00989">
    <property type="entry name" value="PAS"/>
    <property type="match status" value="1"/>
</dbReference>
<protein>
    <recommendedName>
        <fullName evidence="3">histidine kinase</fullName>
        <ecNumber evidence="3">2.7.13.3</ecNumber>
    </recommendedName>
</protein>
<dbReference type="PRINTS" id="PR00344">
    <property type="entry name" value="BCTRLSENSOR"/>
</dbReference>
<dbReference type="Gene3D" id="1.10.287.130">
    <property type="match status" value="1"/>
</dbReference>
<dbReference type="InterPro" id="IPR000014">
    <property type="entry name" value="PAS"/>
</dbReference>
<dbReference type="InterPro" id="IPR003594">
    <property type="entry name" value="HATPase_dom"/>
</dbReference>
<dbReference type="SUPFAM" id="SSF55874">
    <property type="entry name" value="ATPase domain of HSP90 chaperone/DNA topoisomerase II/histidine kinase"/>
    <property type="match status" value="1"/>
</dbReference>
<keyword evidence="9 10" id="KW-0472">Membrane</keyword>
<dbReference type="CDD" id="cd00075">
    <property type="entry name" value="HATPase"/>
    <property type="match status" value="1"/>
</dbReference>
<keyword evidence="7" id="KW-0418">Kinase</keyword>
<reference evidence="14 15" key="1">
    <citation type="submission" date="2024-04" db="EMBL/GenBank/DDBJ databases">
        <title>Genome sequencing and metabolic network reconstruction of aminoacids and betaine degradation by Anoxynatronum sibiricum.</title>
        <authorList>
            <person name="Detkova E.N."/>
            <person name="Boltjanskaja Y.V."/>
            <person name="Mardanov A.V."/>
            <person name="Kevbrin V."/>
        </authorList>
    </citation>
    <scope>NUCLEOTIDE SEQUENCE [LARGE SCALE GENOMIC DNA]</scope>
    <source>
        <strain evidence="14 15">Z-7981</strain>
    </source>
</reference>
<dbReference type="InterPro" id="IPR004358">
    <property type="entry name" value="Sig_transdc_His_kin-like_C"/>
</dbReference>
<dbReference type="InterPro" id="IPR013767">
    <property type="entry name" value="PAS_fold"/>
</dbReference>
<dbReference type="EC" id="2.7.13.3" evidence="3"/>
<evidence type="ECO:0000313" key="14">
    <source>
        <dbReference type="EMBL" id="MEN1760036.1"/>
    </source>
</evidence>
<name>A0ABU9VS99_9CLOT</name>
<organism evidence="14 15">
    <name type="scientific">Anoxynatronum sibiricum</name>
    <dbReference type="NCBI Taxonomy" id="210623"/>
    <lineage>
        <taxon>Bacteria</taxon>
        <taxon>Bacillati</taxon>
        <taxon>Bacillota</taxon>
        <taxon>Clostridia</taxon>
        <taxon>Eubacteriales</taxon>
        <taxon>Clostridiaceae</taxon>
        <taxon>Anoxynatronum</taxon>
    </lineage>
</organism>
<dbReference type="PROSITE" id="PS50109">
    <property type="entry name" value="HIS_KIN"/>
    <property type="match status" value="1"/>
</dbReference>
<evidence type="ECO:0000256" key="7">
    <source>
        <dbReference type="ARBA" id="ARBA00022777"/>
    </source>
</evidence>
<dbReference type="InterPro" id="IPR003660">
    <property type="entry name" value="HAMP_dom"/>
</dbReference>
<evidence type="ECO:0000256" key="6">
    <source>
        <dbReference type="ARBA" id="ARBA00022737"/>
    </source>
</evidence>
<dbReference type="InterPro" id="IPR031967">
    <property type="entry name" value="PhoR_single_Cache-like_dom"/>
</dbReference>
<dbReference type="Gene3D" id="3.30.565.10">
    <property type="entry name" value="Histidine kinase-like ATPase, C-terminal domain"/>
    <property type="match status" value="1"/>
</dbReference>
<gene>
    <name evidence="14" type="ORF">AAIG11_06110</name>
</gene>
<feature type="transmembrane region" description="Helical" evidence="10">
    <location>
        <begin position="130"/>
        <end position="152"/>
    </location>
</feature>
<keyword evidence="14" id="KW-0547">Nucleotide-binding</keyword>
<dbReference type="RefSeq" id="WP_343185357.1">
    <property type="nucleotide sequence ID" value="NZ_JBCITM010000004.1"/>
</dbReference>
<dbReference type="SUPFAM" id="SSF47384">
    <property type="entry name" value="Homodimeric domain of signal transducing histidine kinase"/>
    <property type="match status" value="1"/>
</dbReference>
<accession>A0ABU9VS99</accession>
<dbReference type="Proteomes" id="UP001407405">
    <property type="component" value="Unassembled WGS sequence"/>
</dbReference>
<feature type="transmembrane region" description="Helical" evidence="10">
    <location>
        <begin position="164"/>
        <end position="187"/>
    </location>
</feature>
<evidence type="ECO:0000256" key="8">
    <source>
        <dbReference type="ARBA" id="ARBA00023012"/>
    </source>
</evidence>
<keyword evidence="10" id="KW-0812">Transmembrane</keyword>
<dbReference type="Gene3D" id="3.30.450.20">
    <property type="entry name" value="PAS domain"/>
    <property type="match status" value="2"/>
</dbReference>
<feature type="domain" description="HAMP" evidence="13">
    <location>
        <begin position="188"/>
        <end position="240"/>
    </location>
</feature>
<evidence type="ECO:0000256" key="2">
    <source>
        <dbReference type="ARBA" id="ARBA00004370"/>
    </source>
</evidence>
<keyword evidence="14" id="KW-0067">ATP-binding</keyword>
<dbReference type="Pfam" id="PF16736">
    <property type="entry name" value="sCache_like"/>
    <property type="match status" value="1"/>
</dbReference>
<evidence type="ECO:0000256" key="1">
    <source>
        <dbReference type="ARBA" id="ARBA00000085"/>
    </source>
</evidence>
<keyword evidence="8" id="KW-0902">Two-component regulatory system</keyword>
<dbReference type="Pfam" id="PF02518">
    <property type="entry name" value="HATPase_c"/>
    <property type="match status" value="1"/>
</dbReference>
<evidence type="ECO:0000259" key="12">
    <source>
        <dbReference type="PROSITE" id="PS50112"/>
    </source>
</evidence>
<comment type="caution">
    <text evidence="14">The sequence shown here is derived from an EMBL/GenBank/DDBJ whole genome shotgun (WGS) entry which is preliminary data.</text>
</comment>
<dbReference type="CDD" id="cd06225">
    <property type="entry name" value="HAMP"/>
    <property type="match status" value="1"/>
</dbReference>
<dbReference type="InterPro" id="IPR005467">
    <property type="entry name" value="His_kinase_dom"/>
</dbReference>
<dbReference type="SUPFAM" id="SSF55785">
    <property type="entry name" value="PYP-like sensor domain (PAS domain)"/>
    <property type="match status" value="1"/>
</dbReference>
<keyword evidence="6" id="KW-0677">Repeat</keyword>
<comment type="subcellular location">
    <subcellularLocation>
        <location evidence="2">Membrane</location>
    </subcellularLocation>
</comment>
<dbReference type="CDD" id="cd00130">
    <property type="entry name" value="PAS"/>
    <property type="match status" value="1"/>
</dbReference>
<dbReference type="PROSITE" id="PS50302">
    <property type="entry name" value="PUM"/>
    <property type="match status" value="1"/>
</dbReference>
<evidence type="ECO:0000259" key="13">
    <source>
        <dbReference type="PROSITE" id="PS50885"/>
    </source>
</evidence>
<evidence type="ECO:0000256" key="5">
    <source>
        <dbReference type="ARBA" id="ARBA00022679"/>
    </source>
</evidence>
<dbReference type="SMART" id="SM00091">
    <property type="entry name" value="PAS"/>
    <property type="match status" value="1"/>
</dbReference>
<dbReference type="InterPro" id="IPR036097">
    <property type="entry name" value="HisK_dim/P_sf"/>
</dbReference>
<keyword evidence="10" id="KW-1133">Transmembrane helix</keyword>
<dbReference type="Pfam" id="PF00672">
    <property type="entry name" value="HAMP"/>
    <property type="match status" value="1"/>
</dbReference>
<keyword evidence="15" id="KW-1185">Reference proteome</keyword>
<keyword evidence="4" id="KW-0597">Phosphoprotein</keyword>
<dbReference type="NCBIfam" id="NF046044">
    <property type="entry name" value="PnpS"/>
    <property type="match status" value="1"/>
</dbReference>
<dbReference type="Pfam" id="PF00512">
    <property type="entry name" value="HisKA"/>
    <property type="match status" value="1"/>
</dbReference>
<dbReference type="InterPro" id="IPR003661">
    <property type="entry name" value="HisK_dim/P_dom"/>
</dbReference>
<dbReference type="NCBIfam" id="TIGR00229">
    <property type="entry name" value="sensory_box"/>
    <property type="match status" value="1"/>
</dbReference>
<feature type="domain" description="PAS" evidence="12">
    <location>
        <begin position="245"/>
        <end position="316"/>
    </location>
</feature>
<dbReference type="Gene3D" id="6.10.340.10">
    <property type="match status" value="1"/>
</dbReference>
<dbReference type="PANTHER" id="PTHR45453">
    <property type="entry name" value="PHOSPHATE REGULON SENSOR PROTEIN PHOR"/>
    <property type="match status" value="1"/>
</dbReference>
<dbReference type="SMART" id="SM00304">
    <property type="entry name" value="HAMP"/>
    <property type="match status" value="1"/>
</dbReference>
<dbReference type="SMART" id="SM00388">
    <property type="entry name" value="HisKA"/>
    <property type="match status" value="1"/>
</dbReference>
<evidence type="ECO:0000256" key="9">
    <source>
        <dbReference type="ARBA" id="ARBA00023136"/>
    </source>
</evidence>
<dbReference type="SUPFAM" id="SSF158472">
    <property type="entry name" value="HAMP domain-like"/>
    <property type="match status" value="1"/>
</dbReference>
<feature type="transmembrane region" description="Helical" evidence="10">
    <location>
        <begin position="6"/>
        <end position="28"/>
    </location>
</feature>
<evidence type="ECO:0000256" key="10">
    <source>
        <dbReference type="SAM" id="Phobius"/>
    </source>
</evidence>
<dbReference type="PROSITE" id="PS50112">
    <property type="entry name" value="PAS"/>
    <property type="match status" value="1"/>
</dbReference>
<dbReference type="GO" id="GO:0005524">
    <property type="term" value="F:ATP binding"/>
    <property type="evidence" value="ECO:0007669"/>
    <property type="project" value="UniProtKB-KW"/>
</dbReference>
<feature type="domain" description="Histidine kinase" evidence="11">
    <location>
        <begin position="371"/>
        <end position="588"/>
    </location>
</feature>
<dbReference type="PROSITE" id="PS50885">
    <property type="entry name" value="HAMP"/>
    <property type="match status" value="1"/>
</dbReference>
<evidence type="ECO:0000256" key="3">
    <source>
        <dbReference type="ARBA" id="ARBA00012438"/>
    </source>
</evidence>
<evidence type="ECO:0000313" key="15">
    <source>
        <dbReference type="Proteomes" id="UP001407405"/>
    </source>
</evidence>
<dbReference type="SMART" id="SM00387">
    <property type="entry name" value="HATPase_c"/>
    <property type="match status" value="1"/>
</dbReference>
<sequence length="588" mass="66469">MKRKILLSFVAILLVSVLIIGLLSINLVKQSYTTELEKRLVTNANLIAAFIGTDDIRPEDPAFSKLADELAEQGQVRMTLMDHQGRVIYDSRADRELMEPHHQRPEMISALQDGIGKEIRYSDTTGQEMMYVAVPVSISGNVGVAYVVRLAMDLQEIDALTKHIVWYLTISLAFGLLIAVVLGFRLIDRIIENIRGIVNMTQRMADGDYDKHIYLESNDEMAELADHFNHMADRLNETIGKLSVSNARFMALLTSLKNPMIALDQHKCITLMNAASENLFNVKAAELQGHHLLELVRDTELDDVIQEVLENQSDQQVEVTLREPAEKTLRMMTSLIREPEDPLKVTGLVILMDDVTEIRKLEKMRSDFVTNVTHELKTPLTSISGFVETLKSGEIEDDETRQRFLDIIEIETERLTRLINDILTLSEIENIRGHEQKVPAAPGDLLEEVISMMETISRHKEVALHREIARNLSEMSLNEDRFKQMMINLIDNAIKYTPEGGKVSVSAYEKYRSLVIRVKDTGIGIPDKDLHRLFERFYRVDKARSKKMGGTGLGLAIVKHIVLSMNGAIRVNSEVGKGTEFVITLPLS</sequence>
<proteinExistence type="predicted"/>
<dbReference type="EMBL" id="JBCITM010000004">
    <property type="protein sequence ID" value="MEN1760036.1"/>
    <property type="molecule type" value="Genomic_DNA"/>
</dbReference>
<dbReference type="InterPro" id="IPR035965">
    <property type="entry name" value="PAS-like_dom_sf"/>
</dbReference>
<comment type="catalytic activity">
    <reaction evidence="1">
        <text>ATP + protein L-histidine = ADP + protein N-phospho-L-histidine.</text>
        <dbReference type="EC" id="2.7.13.3"/>
    </reaction>
</comment>
<keyword evidence="5" id="KW-0808">Transferase</keyword>
<dbReference type="InterPro" id="IPR001313">
    <property type="entry name" value="Pumilio_RNA-bd_rpt"/>
</dbReference>
<dbReference type="InterPro" id="IPR036890">
    <property type="entry name" value="HATPase_C_sf"/>
</dbReference>
<evidence type="ECO:0000256" key="4">
    <source>
        <dbReference type="ARBA" id="ARBA00022553"/>
    </source>
</evidence>
<dbReference type="CDD" id="cd00082">
    <property type="entry name" value="HisKA"/>
    <property type="match status" value="1"/>
</dbReference>
<dbReference type="PANTHER" id="PTHR45453:SF1">
    <property type="entry name" value="PHOSPHATE REGULON SENSOR PROTEIN PHOR"/>
    <property type="match status" value="1"/>
</dbReference>
<evidence type="ECO:0000259" key="11">
    <source>
        <dbReference type="PROSITE" id="PS50109"/>
    </source>
</evidence>
<dbReference type="InterPro" id="IPR050351">
    <property type="entry name" value="BphY/WalK/GraS-like"/>
</dbReference>